<dbReference type="Pfam" id="PF12864">
    <property type="entry name" value="DUF3822"/>
    <property type="match status" value="1"/>
</dbReference>
<sequence length="269" mass="31565">MEKTNSKPDKTSQVVIRVAAHHLSFSIADPQTKEKMVYEKYDLNEGIAIAANLREAFRHSTLLRSKCKRALLLIDSSVMLVPVDEFREQGAETLYKHTFRLSRSSDVVKTMLPDLNAMAVFSVNKDLRLVAEDNFEEVGIRPLMQPVWSRLYHRAFVGTRRKLFVYFHDKQLEVFCFQQNRFRFSNVYEATRLNNILYYILYVWKELGMNTACDELLLLGNIPNREQLDEELRKFLQRCYVIDDETDFANASISKRKDIPYDLKALYLE</sequence>
<dbReference type="CDD" id="cd24013">
    <property type="entry name" value="ASKHA_ATPase_BT3980-like"/>
    <property type="match status" value="1"/>
</dbReference>
<name>A0A5C8GNH1_9BACT</name>
<gene>
    <name evidence="1" type="ORF">ETF27_00545</name>
</gene>
<dbReference type="AlphaFoldDB" id="A0A5C8GNH1"/>
<dbReference type="Gene3D" id="3.30.420.250">
    <property type="match status" value="1"/>
</dbReference>
<accession>A0A5C8GNH1</accession>
<proteinExistence type="predicted"/>
<protein>
    <submittedName>
        <fullName evidence="1">DUF3822 family protein</fullName>
    </submittedName>
</protein>
<evidence type="ECO:0000313" key="2">
    <source>
        <dbReference type="Proteomes" id="UP000321612"/>
    </source>
</evidence>
<evidence type="ECO:0000313" key="1">
    <source>
        <dbReference type="EMBL" id="TXJ63310.1"/>
    </source>
</evidence>
<dbReference type="Gene3D" id="3.30.420.260">
    <property type="match status" value="1"/>
</dbReference>
<dbReference type="EMBL" id="SDIK01000006">
    <property type="protein sequence ID" value="TXJ63310.1"/>
    <property type="molecule type" value="Genomic_DNA"/>
</dbReference>
<reference evidence="2" key="1">
    <citation type="submission" date="2019-05" db="EMBL/GenBank/DDBJ databases">
        <title>Prevotella brunnea sp. nov., isolated from a wound of a patient.</title>
        <authorList>
            <person name="Buhl M."/>
        </authorList>
    </citation>
    <scope>NUCLEOTIDE SEQUENCE [LARGE SCALE GENOMIC DNA]</scope>
    <source>
        <strain evidence="2">A2672</strain>
    </source>
</reference>
<organism evidence="1 2">
    <name type="scientific">Prevotella brunnea</name>
    <dbReference type="NCBI Taxonomy" id="2508867"/>
    <lineage>
        <taxon>Bacteria</taxon>
        <taxon>Pseudomonadati</taxon>
        <taxon>Bacteroidota</taxon>
        <taxon>Bacteroidia</taxon>
        <taxon>Bacteroidales</taxon>
        <taxon>Prevotellaceae</taxon>
        <taxon>Prevotella</taxon>
    </lineage>
</organism>
<comment type="caution">
    <text evidence="1">The sequence shown here is derived from an EMBL/GenBank/DDBJ whole genome shotgun (WGS) entry which is preliminary data.</text>
</comment>
<dbReference type="OrthoDB" id="658622at2"/>
<dbReference type="RefSeq" id="WP_130830408.1">
    <property type="nucleotide sequence ID" value="NZ_SDIK01000006.1"/>
</dbReference>
<dbReference type="InterPro" id="IPR024213">
    <property type="entry name" value="DUF3822"/>
</dbReference>
<dbReference type="Proteomes" id="UP000321612">
    <property type="component" value="Unassembled WGS sequence"/>
</dbReference>
<keyword evidence="2" id="KW-1185">Reference proteome</keyword>